<reference evidence="1 2" key="1">
    <citation type="submission" date="2020-02" db="EMBL/GenBank/DDBJ databases">
        <title>Draft genome sequence of Limisphaera ngatamarikiensis NGM72.4T, a thermophilic Verrucomicrobia grouped in subdivision 3.</title>
        <authorList>
            <person name="Carere C.R."/>
            <person name="Steen J."/>
            <person name="Hugenholtz P."/>
            <person name="Stott M.B."/>
        </authorList>
    </citation>
    <scope>NUCLEOTIDE SEQUENCE [LARGE SCALE GENOMIC DNA]</scope>
    <source>
        <strain evidence="1 2">NGM72.4</strain>
    </source>
</reference>
<proteinExistence type="predicted"/>
<dbReference type="EMBL" id="JAAKYA010000006">
    <property type="protein sequence ID" value="NGO37979.1"/>
    <property type="molecule type" value="Genomic_DNA"/>
</dbReference>
<dbReference type="InterPro" id="IPR007922">
    <property type="entry name" value="DciA-like"/>
</dbReference>
<organism evidence="1 2">
    <name type="scientific">Limisphaera ngatamarikiensis</name>
    <dbReference type="NCBI Taxonomy" id="1324935"/>
    <lineage>
        <taxon>Bacteria</taxon>
        <taxon>Pseudomonadati</taxon>
        <taxon>Verrucomicrobiota</taxon>
        <taxon>Verrucomicrobiia</taxon>
        <taxon>Limisphaerales</taxon>
        <taxon>Limisphaeraceae</taxon>
        <taxon>Limisphaera</taxon>
    </lineage>
</organism>
<evidence type="ECO:0000313" key="1">
    <source>
        <dbReference type="EMBL" id="NGO37979.1"/>
    </source>
</evidence>
<dbReference type="Pfam" id="PF05258">
    <property type="entry name" value="DciA"/>
    <property type="match status" value="1"/>
</dbReference>
<sequence length="134" mass="15464">MRPPRFQPPLGPPPRSARERTLALWRGADLTDEERALLTRARSLAELLPQLLEDLRLEQRRQDAEIQQAWREIMEPDIVAHARPVALKKGTLIVGVDSNAWLAEIVMFRRHDILRRLQQVFGAERIRAVSFCLA</sequence>
<gene>
    <name evidence="1" type="ORF">G4L39_01010</name>
</gene>
<dbReference type="PANTHER" id="PTHR36456:SF1">
    <property type="entry name" value="UPF0232 PROTEIN SCO3875"/>
    <property type="match status" value="1"/>
</dbReference>
<comment type="caution">
    <text evidence="1">The sequence shown here is derived from an EMBL/GenBank/DDBJ whole genome shotgun (WGS) entry which is preliminary data.</text>
</comment>
<accession>A0A6M1RK60</accession>
<keyword evidence="2" id="KW-1185">Reference proteome</keyword>
<dbReference type="PANTHER" id="PTHR36456">
    <property type="entry name" value="UPF0232 PROTEIN SCO3875"/>
    <property type="match status" value="1"/>
</dbReference>
<dbReference type="Proteomes" id="UP000477311">
    <property type="component" value="Unassembled WGS sequence"/>
</dbReference>
<dbReference type="AlphaFoldDB" id="A0A6M1RK60"/>
<evidence type="ECO:0000313" key="2">
    <source>
        <dbReference type="Proteomes" id="UP000477311"/>
    </source>
</evidence>
<protein>
    <submittedName>
        <fullName evidence="1">DUF721 domain-containing protein</fullName>
    </submittedName>
</protein>
<dbReference type="RefSeq" id="WP_165105251.1">
    <property type="nucleotide sequence ID" value="NZ_JAAKYA010000006.1"/>
</dbReference>
<name>A0A6M1RK60_9BACT</name>